<dbReference type="PANTHER" id="PTHR13055:SF11">
    <property type="entry name" value="PLEXIN DOMAIN-CONTAINING PROTEIN 2"/>
    <property type="match status" value="1"/>
</dbReference>
<keyword evidence="4" id="KW-0732">Signal</keyword>
<dbReference type="Pfam" id="PF01437">
    <property type="entry name" value="PSI"/>
    <property type="match status" value="1"/>
</dbReference>
<dbReference type="InterPro" id="IPR016201">
    <property type="entry name" value="PSI"/>
</dbReference>
<comment type="subcellular location">
    <subcellularLocation>
        <location evidence="1">Membrane</location>
        <topology evidence="1">Single-pass type I membrane protein</topology>
    </subcellularLocation>
</comment>
<name>A0A553R688_9TELE</name>
<feature type="region of interest" description="Disordered" evidence="8">
    <location>
        <begin position="362"/>
        <end position="404"/>
    </location>
</feature>
<dbReference type="InterPro" id="IPR002165">
    <property type="entry name" value="Plexin_repeat"/>
</dbReference>
<evidence type="ECO:0000256" key="6">
    <source>
        <dbReference type="ARBA" id="ARBA00023136"/>
    </source>
</evidence>
<reference evidence="11 12" key="1">
    <citation type="journal article" date="2019" name="Sci. Data">
        <title>Hybrid genome assembly and annotation of Danionella translucida.</title>
        <authorList>
            <person name="Kadobianskyi M."/>
            <person name="Schulze L."/>
            <person name="Schuelke M."/>
            <person name="Judkewitz B."/>
        </authorList>
    </citation>
    <scope>NUCLEOTIDE SEQUENCE [LARGE SCALE GENOMIC DNA]</scope>
    <source>
        <strain evidence="11 12">Bolton</strain>
    </source>
</reference>
<comment type="caution">
    <text evidence="11">The sequence shown here is derived from an EMBL/GenBank/DDBJ whole genome shotgun (WGS) entry which is preliminary data.</text>
</comment>
<dbReference type="OrthoDB" id="6285106at2759"/>
<dbReference type="EMBL" id="SRMA01025215">
    <property type="protein sequence ID" value="TRY97701.1"/>
    <property type="molecule type" value="Genomic_DNA"/>
</dbReference>
<evidence type="ECO:0000313" key="11">
    <source>
        <dbReference type="EMBL" id="TRY97701.1"/>
    </source>
</evidence>
<sequence>MTPVAVDEIYAEHSRAEAERLPAALTNDSIKSDVDHIYYTSKFYGSTDTAERGLWVNIEQMESGRVQEILSRSHRQTLVRSPPLLHPAFDHSHHLLSSKCFIYTGDVIHKMLTATQYIAPLMANFDLSLSQNSTIVYCDNGTALVVQWDQVYLQDAAHLGSFTFQAVLFSDGRITFAYKEVPANVSRISSVNHPVKVGLSDAFVVLHRIEQLPNVRRRTVYEYHRVELLKSKILNRTAVEMLPLPSESKLQADSLRHKQHVIFTRADVMYSMDTLCKSLSSVCTKACLQFSSCETCVMAQIGFSCSWCTHLQRCSSGFDQYRQDWVDSGCLSEVHRFPSLKHSSAGSSTPSLQAGIPAASTTTTTSWSTSSTSLGSNSSSTAFLRRNRPTSGFMHGSQMELSEKQKEEQMQTGLLIGILVTMVLMAFAVLATIYMYYHPTSSASLFFIERRPSHWPAMKFRRGSGHPSYAEVEGVGQDREGFIVVEPRDSFLVSDRRESLFLTEQRDGFVVADQRECFLIMEHR</sequence>
<organism evidence="11 12">
    <name type="scientific">Danionella cerebrum</name>
    <dbReference type="NCBI Taxonomy" id="2873325"/>
    <lineage>
        <taxon>Eukaryota</taxon>
        <taxon>Metazoa</taxon>
        <taxon>Chordata</taxon>
        <taxon>Craniata</taxon>
        <taxon>Vertebrata</taxon>
        <taxon>Euteleostomi</taxon>
        <taxon>Actinopterygii</taxon>
        <taxon>Neopterygii</taxon>
        <taxon>Teleostei</taxon>
        <taxon>Ostariophysi</taxon>
        <taxon>Cypriniformes</taxon>
        <taxon>Danionidae</taxon>
        <taxon>Danioninae</taxon>
        <taxon>Danionella</taxon>
    </lineage>
</organism>
<feature type="domain" description="PSI" evidence="10">
    <location>
        <begin position="286"/>
        <end position="331"/>
    </location>
</feature>
<feature type="compositionally biased region" description="Low complexity" evidence="8">
    <location>
        <begin position="362"/>
        <end position="381"/>
    </location>
</feature>
<dbReference type="Proteomes" id="UP000316079">
    <property type="component" value="Unassembled WGS sequence"/>
</dbReference>
<evidence type="ECO:0000256" key="5">
    <source>
        <dbReference type="ARBA" id="ARBA00022989"/>
    </source>
</evidence>
<protein>
    <recommendedName>
        <fullName evidence="10">PSI domain-containing protein</fullName>
    </recommendedName>
</protein>
<evidence type="ECO:0000256" key="4">
    <source>
        <dbReference type="ARBA" id="ARBA00022729"/>
    </source>
</evidence>
<keyword evidence="7" id="KW-0325">Glycoprotein</keyword>
<dbReference type="SMART" id="SM00423">
    <property type="entry name" value="PSI"/>
    <property type="match status" value="1"/>
</dbReference>
<dbReference type="GO" id="GO:0016020">
    <property type="term" value="C:membrane"/>
    <property type="evidence" value="ECO:0007669"/>
    <property type="project" value="UniProtKB-SubCell"/>
</dbReference>
<evidence type="ECO:0000313" key="12">
    <source>
        <dbReference type="Proteomes" id="UP000316079"/>
    </source>
</evidence>
<dbReference type="InterPro" id="IPR031152">
    <property type="entry name" value="PLXDC"/>
</dbReference>
<accession>A0A553R688</accession>
<proteinExistence type="inferred from homology"/>
<evidence type="ECO:0000256" key="8">
    <source>
        <dbReference type="SAM" id="MobiDB-lite"/>
    </source>
</evidence>
<evidence type="ECO:0000256" key="3">
    <source>
        <dbReference type="ARBA" id="ARBA00022692"/>
    </source>
</evidence>
<evidence type="ECO:0000256" key="2">
    <source>
        <dbReference type="ARBA" id="ARBA00010297"/>
    </source>
</evidence>
<feature type="transmembrane region" description="Helical" evidence="9">
    <location>
        <begin position="414"/>
        <end position="437"/>
    </location>
</feature>
<keyword evidence="3 9" id="KW-0812">Transmembrane</keyword>
<comment type="similarity">
    <text evidence="2">Belongs to the plexin family.</text>
</comment>
<evidence type="ECO:0000256" key="9">
    <source>
        <dbReference type="SAM" id="Phobius"/>
    </source>
</evidence>
<evidence type="ECO:0000256" key="7">
    <source>
        <dbReference type="ARBA" id="ARBA00023180"/>
    </source>
</evidence>
<dbReference type="PANTHER" id="PTHR13055">
    <property type="entry name" value="TUMOR ENDOTHELIAL MARKER 7 RELATED"/>
    <property type="match status" value="1"/>
</dbReference>
<dbReference type="AlphaFoldDB" id="A0A553R688"/>
<keyword evidence="6 9" id="KW-0472">Membrane</keyword>
<evidence type="ECO:0000259" key="10">
    <source>
        <dbReference type="SMART" id="SM00423"/>
    </source>
</evidence>
<gene>
    <name evidence="11" type="ORF">DNTS_035496</name>
</gene>
<keyword evidence="12" id="KW-1185">Reference proteome</keyword>
<keyword evidence="5 9" id="KW-1133">Transmembrane helix</keyword>
<evidence type="ECO:0000256" key="1">
    <source>
        <dbReference type="ARBA" id="ARBA00004479"/>
    </source>
</evidence>